<dbReference type="Gene3D" id="1.25.40.10">
    <property type="entry name" value="Tetratricopeptide repeat domain"/>
    <property type="match status" value="1"/>
</dbReference>
<dbReference type="Proteomes" id="UP000198666">
    <property type="component" value="Unassembled WGS sequence"/>
</dbReference>
<dbReference type="EMBL" id="FMZB01000005">
    <property type="protein sequence ID" value="SDC90687.1"/>
    <property type="molecule type" value="Genomic_DNA"/>
</dbReference>
<dbReference type="OrthoDB" id="2957368at2"/>
<feature type="repeat" description="TPR" evidence="1">
    <location>
        <begin position="168"/>
        <end position="201"/>
    </location>
</feature>
<protein>
    <submittedName>
        <fullName evidence="2">Response regulator aspartate phosphatase C</fullName>
    </submittedName>
</protein>
<dbReference type="InterPro" id="IPR019734">
    <property type="entry name" value="TPR_rpt"/>
</dbReference>
<evidence type="ECO:0000313" key="2">
    <source>
        <dbReference type="EMBL" id="SDC90687.1"/>
    </source>
</evidence>
<sequence length="350" mass="41288">MGLVLSVDDKTFWELLHDFYNVMKLEKQSEAAVLAETIGTMRNDIESEEVLAAADLLIIRYHVMLDEVGTAMELLKQFEAQSHVLSRQNAYFYHYFKGQILFKKKRWKEAIRYYEHAENYITDDDEKADFYYKLANAYYQTYIPALSALNTTKALAFATHHKQQLHLAKCKLLLGLNHLEIRNFDQAENYLHEALDCQPGPHETSLNLTSMVHHNLGLLCFVQHLFDEAVNYFEKAVYADPCTHYMKSLYYLSESLFRANRMQDAMYYYQLGFARSKKDQDMHYQWAFAMLHKQFVDCESFEAVWTQGIAYYESIGERGSVQYYSLRMAEYYTHRGEDEKANHYYRVAVQ</sequence>
<accession>A0A1G6QG72</accession>
<name>A0A1G6QG72_9BACI</name>
<dbReference type="Pfam" id="PF13432">
    <property type="entry name" value="TPR_16"/>
    <property type="match status" value="1"/>
</dbReference>
<keyword evidence="1" id="KW-0802">TPR repeat</keyword>
<dbReference type="AlphaFoldDB" id="A0A1G6QG72"/>
<evidence type="ECO:0000313" key="3">
    <source>
        <dbReference type="Proteomes" id="UP000198666"/>
    </source>
</evidence>
<gene>
    <name evidence="2" type="ORF">SAMN05421663_10545</name>
</gene>
<dbReference type="RefSeq" id="WP_093727144.1">
    <property type="nucleotide sequence ID" value="NZ_FMZB01000005.1"/>
</dbReference>
<organism evidence="2 3">
    <name type="scientific">Terribacillus halophilus</name>
    <dbReference type="NCBI Taxonomy" id="361279"/>
    <lineage>
        <taxon>Bacteria</taxon>
        <taxon>Bacillati</taxon>
        <taxon>Bacillota</taxon>
        <taxon>Bacilli</taxon>
        <taxon>Bacillales</taxon>
        <taxon>Bacillaceae</taxon>
        <taxon>Terribacillus</taxon>
    </lineage>
</organism>
<dbReference type="SMART" id="SM00028">
    <property type="entry name" value="TPR"/>
    <property type="match status" value="5"/>
</dbReference>
<dbReference type="SUPFAM" id="SSF48452">
    <property type="entry name" value="TPR-like"/>
    <property type="match status" value="1"/>
</dbReference>
<dbReference type="InterPro" id="IPR011990">
    <property type="entry name" value="TPR-like_helical_dom_sf"/>
</dbReference>
<evidence type="ECO:0000256" key="1">
    <source>
        <dbReference type="PROSITE-ProRule" id="PRU00339"/>
    </source>
</evidence>
<dbReference type="PROSITE" id="PS50005">
    <property type="entry name" value="TPR"/>
    <property type="match status" value="2"/>
</dbReference>
<dbReference type="STRING" id="361279.SAMN05421663_10545"/>
<keyword evidence="3" id="KW-1185">Reference proteome</keyword>
<feature type="repeat" description="TPR" evidence="1">
    <location>
        <begin position="210"/>
        <end position="243"/>
    </location>
</feature>
<reference evidence="3" key="1">
    <citation type="submission" date="2016-10" db="EMBL/GenBank/DDBJ databases">
        <authorList>
            <person name="Varghese N."/>
            <person name="Submissions S."/>
        </authorList>
    </citation>
    <scope>NUCLEOTIDE SEQUENCE [LARGE SCALE GENOMIC DNA]</scope>
    <source>
        <strain evidence="3">DSM 21620</strain>
    </source>
</reference>
<proteinExistence type="predicted"/>